<dbReference type="InterPro" id="IPR001098">
    <property type="entry name" value="DNA-dir_DNA_pol_A_palm_dom"/>
</dbReference>
<reference evidence="3 4" key="1">
    <citation type="journal article" date="2018" name="PLoS Genet.">
        <title>Population sequencing reveals clonal diversity and ancestral inbreeding in the grapevine cultivar Chardonnay.</title>
        <authorList>
            <person name="Roach M.J."/>
            <person name="Johnson D.L."/>
            <person name="Bohlmann J."/>
            <person name="van Vuuren H.J."/>
            <person name="Jones S.J."/>
            <person name="Pretorius I.S."/>
            <person name="Schmidt S.A."/>
            <person name="Borneman A.R."/>
        </authorList>
    </citation>
    <scope>NUCLEOTIDE SEQUENCE [LARGE SCALE GENOMIC DNA]</scope>
    <source>
        <strain evidence="4">cv. Chardonnay</strain>
        <tissue evidence="3">Leaf</tissue>
    </source>
</reference>
<dbReference type="InterPro" id="IPR057220">
    <property type="entry name" value="DUF7898"/>
</dbReference>
<dbReference type="Gene3D" id="3.30.420.10">
    <property type="entry name" value="Ribonuclease H-like superfamily/Ribonuclease H"/>
    <property type="match status" value="1"/>
</dbReference>
<dbReference type="InterPro" id="IPR043502">
    <property type="entry name" value="DNA/RNA_pol_sf"/>
</dbReference>
<keyword evidence="3" id="KW-0067">ATP-binding</keyword>
<feature type="region of interest" description="Disordered" evidence="1">
    <location>
        <begin position="176"/>
        <end position="212"/>
    </location>
</feature>
<dbReference type="AlphaFoldDB" id="A0A438K909"/>
<dbReference type="Pfam" id="PF21099">
    <property type="entry name" value="POLQ_helical"/>
    <property type="match status" value="1"/>
</dbReference>
<keyword evidence="3" id="KW-0378">Hydrolase</keyword>
<evidence type="ECO:0000256" key="1">
    <source>
        <dbReference type="SAM" id="MobiDB-lite"/>
    </source>
</evidence>
<dbReference type="Proteomes" id="UP000288805">
    <property type="component" value="Unassembled WGS sequence"/>
</dbReference>
<evidence type="ECO:0000313" key="3">
    <source>
        <dbReference type="EMBL" id="RVX17698.1"/>
    </source>
</evidence>
<dbReference type="EMBL" id="QGNW01000013">
    <property type="protein sequence ID" value="RVX17698.1"/>
    <property type="molecule type" value="Genomic_DNA"/>
</dbReference>
<dbReference type="GO" id="GO:0003677">
    <property type="term" value="F:DNA binding"/>
    <property type="evidence" value="ECO:0007669"/>
    <property type="project" value="InterPro"/>
</dbReference>
<dbReference type="GO" id="GO:0003887">
    <property type="term" value="F:DNA-directed DNA polymerase activity"/>
    <property type="evidence" value="ECO:0007669"/>
    <property type="project" value="InterPro"/>
</dbReference>
<dbReference type="GO" id="GO:0004386">
    <property type="term" value="F:helicase activity"/>
    <property type="evidence" value="ECO:0007669"/>
    <property type="project" value="UniProtKB-KW"/>
</dbReference>
<dbReference type="InterPro" id="IPR048960">
    <property type="entry name" value="POLQ-like_helical"/>
</dbReference>
<comment type="caution">
    <text evidence="3">The sequence shown here is derived from an EMBL/GenBank/DDBJ whole genome shotgun (WGS) entry which is preliminary data.</text>
</comment>
<dbReference type="Pfam" id="PF25453">
    <property type="entry name" value="DUF7898"/>
    <property type="match status" value="1"/>
</dbReference>
<accession>A0A438K909</accession>
<dbReference type="Gene3D" id="3.30.70.370">
    <property type="match status" value="1"/>
</dbReference>
<dbReference type="PANTHER" id="PTHR10133:SF62">
    <property type="entry name" value="DNA POLYMERASE THETA"/>
    <property type="match status" value="1"/>
</dbReference>
<dbReference type="Gene3D" id="1.10.3380.20">
    <property type="match status" value="1"/>
</dbReference>
<sequence>MKEVPVTEVCEAFKVARGMVQGLQENAGRFASMVSLFCERLGWNDLEGLVAKFQNRVSFGVRAEIVELTTIPYVKGSRARALYKAGLRTPLAIAEASIPEIVKALFEFSSWAAEGNSVQRNVQLGVAKKIKNAARKIVLDKAEEARIAAFSAFKSLGLNVPQFSRPLLLIANDNPSQEAASTSSGEGATSSFVGTECMKSGKPAVEGSENSNKVASEIGVEKLKNMSDVILGTAGEVKSTGPYMMPLSIKSMNTGNGNGTSDAYVDHGQHEQQRGENECLDNNGKAYEKGPIHATNTPVNSLAPYEIHGIAICWENSPVYYINLPKDLLCSDERKNNYLTMNVSDDKPNILDANHRLEAAKWRWSKVGKIMGKKDVRKFTWNLKVQIQVLKNPAVSIQKFGSLNLAMRTMGLELIDNSYLMLSPVYIVDGLDMCIVTWILWPDEERSSNPNLEKEVRKRLSSEAAAAANRSGRWKNQTRRAAHNGCCRRVAQTRALCSVLWKLLVSEELVEVLLRIEIHCGSSITCDATFQVGYLRMYAEGLEVTILADMEVWGIGVDMEGCIQARNVLGKKLRHLEKEAYELAGMTFSLYTAADIANVLYGHLKLPIPEGHNKGKQHPSTDKHCLDLLRHEHPIIPVIKEHRTLAKLLNCTLGSICSLARLSLQTQRYTLHGHWLQTSTATGRLSMEEPNLQCVEHVVEFKMIKGNKDVCNSEADHYKINARDFFVPSQENWLLLTADYSQIELRLMAHFSRDSSLTELLSKPHGDVFTMIAAKWTGKPESVVGCQEREQTKRLVYGILYGMGANTLAKQLECSLGEAEEKIRSFRSSFPGVASWLHEAVACCCKKGYVKTLKGRKRFLSKIKFGTSKEKLKARRQAVNSICQGSAADIIKIAMINIHSVIAEGVDEPNSSTELPAKFHMLKGRCRIILQVHDELVLEVDPSVMKEAGLLLKMTMENSTSLLVPLLVKLKVGRTWGSLEPFHAEPLGDEMLVLQKDV</sequence>
<keyword evidence="3" id="KW-0547">Nucleotide-binding</keyword>
<dbReference type="SUPFAM" id="SSF158702">
    <property type="entry name" value="Sec63 N-terminal domain-like"/>
    <property type="match status" value="1"/>
</dbReference>
<dbReference type="PANTHER" id="PTHR10133">
    <property type="entry name" value="DNA POLYMERASE I"/>
    <property type="match status" value="1"/>
</dbReference>
<dbReference type="SMART" id="SM00482">
    <property type="entry name" value="POLAc"/>
    <property type="match status" value="1"/>
</dbReference>
<gene>
    <name evidence="3" type="primary">TEB_5</name>
    <name evidence="3" type="ORF">CK203_003905</name>
</gene>
<feature type="compositionally biased region" description="Low complexity" evidence="1">
    <location>
        <begin position="178"/>
        <end position="191"/>
    </location>
</feature>
<feature type="domain" description="DNA-directed DNA polymerase family A palm" evidence="2">
    <location>
        <begin position="719"/>
        <end position="944"/>
    </location>
</feature>
<name>A0A438K909_VITVI</name>
<dbReference type="SUPFAM" id="SSF56672">
    <property type="entry name" value="DNA/RNA polymerases"/>
    <property type="match status" value="1"/>
</dbReference>
<dbReference type="GO" id="GO:0006261">
    <property type="term" value="P:DNA-templated DNA replication"/>
    <property type="evidence" value="ECO:0007669"/>
    <property type="project" value="InterPro"/>
</dbReference>
<dbReference type="CDD" id="cd08638">
    <property type="entry name" value="DNA_pol_A_theta"/>
    <property type="match status" value="1"/>
</dbReference>
<evidence type="ECO:0000313" key="4">
    <source>
        <dbReference type="Proteomes" id="UP000288805"/>
    </source>
</evidence>
<dbReference type="Gene3D" id="1.20.1060.10">
    <property type="entry name" value="Taq DNA Polymerase, Chain T, domain 4"/>
    <property type="match status" value="1"/>
</dbReference>
<dbReference type="PRINTS" id="PR00868">
    <property type="entry name" value="DNAPOLI"/>
</dbReference>
<dbReference type="FunFam" id="1.20.1060.10:FF:000003">
    <property type="entry name" value="Helicase and polymerase-containing protein TEBICHI"/>
    <property type="match status" value="1"/>
</dbReference>
<evidence type="ECO:0000259" key="2">
    <source>
        <dbReference type="SMART" id="SM00482"/>
    </source>
</evidence>
<dbReference type="FunFam" id="1.10.150.20:FF:000002">
    <property type="entry name" value="DNA polymerase I"/>
    <property type="match status" value="1"/>
</dbReference>
<dbReference type="InterPro" id="IPR036397">
    <property type="entry name" value="RNaseH_sf"/>
</dbReference>
<dbReference type="Pfam" id="PF00476">
    <property type="entry name" value="DNA_pol_A"/>
    <property type="match status" value="1"/>
</dbReference>
<proteinExistence type="predicted"/>
<dbReference type="Gene3D" id="1.10.150.20">
    <property type="entry name" value="5' to 3' exonuclease, C-terminal subdomain"/>
    <property type="match status" value="1"/>
</dbReference>
<dbReference type="InterPro" id="IPR002298">
    <property type="entry name" value="DNA_polymerase_A"/>
</dbReference>
<keyword evidence="3" id="KW-0347">Helicase</keyword>
<organism evidence="3 4">
    <name type="scientific">Vitis vinifera</name>
    <name type="common">Grape</name>
    <dbReference type="NCBI Taxonomy" id="29760"/>
    <lineage>
        <taxon>Eukaryota</taxon>
        <taxon>Viridiplantae</taxon>
        <taxon>Streptophyta</taxon>
        <taxon>Embryophyta</taxon>
        <taxon>Tracheophyta</taxon>
        <taxon>Spermatophyta</taxon>
        <taxon>Magnoliopsida</taxon>
        <taxon>eudicotyledons</taxon>
        <taxon>Gunneridae</taxon>
        <taxon>Pentapetalae</taxon>
        <taxon>rosids</taxon>
        <taxon>Vitales</taxon>
        <taxon>Vitaceae</taxon>
        <taxon>Viteae</taxon>
        <taxon>Vitis</taxon>
    </lineage>
</organism>
<protein>
    <submittedName>
        <fullName evidence="3">Helicase and polymerase-containing protein TEBICHI</fullName>
    </submittedName>
</protein>